<dbReference type="EMBL" id="GBRH01194923">
    <property type="protein sequence ID" value="JAE02973.1"/>
    <property type="molecule type" value="Transcribed_RNA"/>
</dbReference>
<dbReference type="AlphaFoldDB" id="A0A0A9F3W3"/>
<reference evidence="2" key="1">
    <citation type="submission" date="2014-09" db="EMBL/GenBank/DDBJ databases">
        <authorList>
            <person name="Magalhaes I.L.F."/>
            <person name="Oliveira U."/>
            <person name="Santos F.R."/>
            <person name="Vidigal T.H.D.A."/>
            <person name="Brescovit A.D."/>
            <person name="Santos A.J."/>
        </authorList>
    </citation>
    <scope>NUCLEOTIDE SEQUENCE</scope>
    <source>
        <tissue evidence="2">Shoot tissue taken approximately 20 cm above the soil surface</tissue>
    </source>
</reference>
<evidence type="ECO:0000256" key="1">
    <source>
        <dbReference type="SAM" id="MobiDB-lite"/>
    </source>
</evidence>
<accession>A0A0A9F3W3</accession>
<proteinExistence type="predicted"/>
<reference evidence="2" key="2">
    <citation type="journal article" date="2015" name="Data Brief">
        <title>Shoot transcriptome of the giant reed, Arundo donax.</title>
        <authorList>
            <person name="Barrero R.A."/>
            <person name="Guerrero F.D."/>
            <person name="Moolhuijzen P."/>
            <person name="Goolsby J.A."/>
            <person name="Tidwell J."/>
            <person name="Bellgard S.E."/>
            <person name="Bellgard M.I."/>
        </authorList>
    </citation>
    <scope>NUCLEOTIDE SEQUENCE</scope>
    <source>
        <tissue evidence="2">Shoot tissue taken approximately 20 cm above the soil surface</tissue>
    </source>
</reference>
<organism evidence="2">
    <name type="scientific">Arundo donax</name>
    <name type="common">Giant reed</name>
    <name type="synonym">Donax arundinaceus</name>
    <dbReference type="NCBI Taxonomy" id="35708"/>
    <lineage>
        <taxon>Eukaryota</taxon>
        <taxon>Viridiplantae</taxon>
        <taxon>Streptophyta</taxon>
        <taxon>Embryophyta</taxon>
        <taxon>Tracheophyta</taxon>
        <taxon>Spermatophyta</taxon>
        <taxon>Magnoliopsida</taxon>
        <taxon>Liliopsida</taxon>
        <taxon>Poales</taxon>
        <taxon>Poaceae</taxon>
        <taxon>PACMAD clade</taxon>
        <taxon>Arundinoideae</taxon>
        <taxon>Arundineae</taxon>
        <taxon>Arundo</taxon>
    </lineage>
</organism>
<sequence length="59" mass="6484">MHFFFWEIDPLPDLSTFESNLSKREQGLGVQLHPCPTLSPPLQSDPNLLAGIGTSAHPV</sequence>
<feature type="region of interest" description="Disordered" evidence="1">
    <location>
        <begin position="39"/>
        <end position="59"/>
    </location>
</feature>
<protein>
    <submittedName>
        <fullName evidence="2">Uncharacterized protein</fullName>
    </submittedName>
</protein>
<evidence type="ECO:0000313" key="2">
    <source>
        <dbReference type="EMBL" id="JAE02973.1"/>
    </source>
</evidence>
<name>A0A0A9F3W3_ARUDO</name>